<dbReference type="Proteomes" id="UP000078459">
    <property type="component" value="Unassembled WGS sequence"/>
</dbReference>
<comment type="caution">
    <text evidence="3">The sequence shown here is derived from an EMBL/GenBank/DDBJ whole genome shotgun (WGS) entry which is preliminary data.</text>
</comment>
<keyword evidence="3" id="KW-0808">Transferase</keyword>
<reference evidence="3 4" key="1">
    <citation type="submission" date="2016-04" db="EMBL/GenBank/DDBJ databases">
        <authorList>
            <person name="Evans L.H."/>
            <person name="Alamgir A."/>
            <person name="Owens N."/>
            <person name="Weber N.D."/>
            <person name="Virtaneva K."/>
            <person name="Barbian K."/>
            <person name="Babar A."/>
            <person name="Rosenke K."/>
        </authorList>
    </citation>
    <scope>NUCLEOTIDE SEQUENCE [LARGE SCALE GENOMIC DNA]</scope>
    <source>
        <strain evidence="3 4">CCM 8644</strain>
    </source>
</reference>
<dbReference type="InterPro" id="IPR001451">
    <property type="entry name" value="Hexapep"/>
</dbReference>
<dbReference type="InterPro" id="IPR011004">
    <property type="entry name" value="Trimer_LpxA-like_sf"/>
</dbReference>
<organism evidence="3 4">
    <name type="scientific">Pedobacter psychrophilus</name>
    <dbReference type="NCBI Taxonomy" id="1826909"/>
    <lineage>
        <taxon>Bacteria</taxon>
        <taxon>Pseudomonadati</taxon>
        <taxon>Bacteroidota</taxon>
        <taxon>Sphingobacteriia</taxon>
        <taxon>Sphingobacteriales</taxon>
        <taxon>Sphingobacteriaceae</taxon>
        <taxon>Pedobacter</taxon>
    </lineage>
</organism>
<dbReference type="STRING" id="1826909.A5893_12245"/>
<dbReference type="CDD" id="cd03358">
    <property type="entry name" value="LbH_WxcM_N_like"/>
    <property type="match status" value="1"/>
</dbReference>
<gene>
    <name evidence="3" type="ORF">A5893_12245</name>
</gene>
<comment type="similarity">
    <text evidence="1">Belongs to the transferase hexapeptide repeat family.</text>
</comment>
<dbReference type="Pfam" id="PF25087">
    <property type="entry name" value="GMPPB_C"/>
    <property type="match status" value="1"/>
</dbReference>
<keyword evidence="4" id="KW-1185">Reference proteome</keyword>
<evidence type="ECO:0000256" key="1">
    <source>
        <dbReference type="ARBA" id="ARBA00007274"/>
    </source>
</evidence>
<dbReference type="RefSeq" id="WP_068822963.1">
    <property type="nucleotide sequence ID" value="NZ_LWHJ01000029.1"/>
</dbReference>
<dbReference type="SUPFAM" id="SSF51161">
    <property type="entry name" value="Trimeric LpxA-like enzymes"/>
    <property type="match status" value="1"/>
</dbReference>
<evidence type="ECO:0000259" key="2">
    <source>
        <dbReference type="Pfam" id="PF25087"/>
    </source>
</evidence>
<dbReference type="GO" id="GO:0016740">
    <property type="term" value="F:transferase activity"/>
    <property type="evidence" value="ECO:0007669"/>
    <property type="project" value="UniProtKB-KW"/>
</dbReference>
<feature type="domain" description="Mannose-1-phosphate guanyltransferase C-terminal" evidence="2">
    <location>
        <begin position="30"/>
        <end position="85"/>
    </location>
</feature>
<dbReference type="PANTHER" id="PTHR43300:SF4">
    <property type="entry name" value="ACYL-[ACYL-CARRIER-PROTEIN]--UDP-N-ACETYLGLUCOSAMINE O-ACYLTRANSFERASE"/>
    <property type="match status" value="1"/>
</dbReference>
<sequence>MPKTDIFVHPTSIIDENVTIGNGTKIWHFCHVSEDVTIGENCSFGQNVFIGKNVKIGNGVKIQNNVSVFEGVEIEDDVFIGPSVVFTNILNPRAFINRKMEFKKTVIEKGASIGANATIICGNKIGKYALIGAGSVITKTVRDFELCYGNPAIKKGIVDKEGNINLK</sequence>
<evidence type="ECO:0000313" key="3">
    <source>
        <dbReference type="EMBL" id="OAQ38810.1"/>
    </source>
</evidence>
<dbReference type="OrthoDB" id="9801697at2"/>
<evidence type="ECO:0000313" key="4">
    <source>
        <dbReference type="Proteomes" id="UP000078459"/>
    </source>
</evidence>
<dbReference type="InterPro" id="IPR050179">
    <property type="entry name" value="Trans_hexapeptide_repeat"/>
</dbReference>
<dbReference type="Gene3D" id="2.160.10.10">
    <property type="entry name" value="Hexapeptide repeat proteins"/>
    <property type="match status" value="1"/>
</dbReference>
<proteinExistence type="inferred from homology"/>
<accession>A0A179DDN9</accession>
<name>A0A179DDN9_9SPHI</name>
<dbReference type="InterPro" id="IPR056729">
    <property type="entry name" value="GMPPB_C"/>
</dbReference>
<reference evidence="3 4" key="2">
    <citation type="submission" date="2016-06" db="EMBL/GenBank/DDBJ databases">
        <title>Pedobacter psychrophilus sp. nov., isolated from Antarctic fragmentary rock.</title>
        <authorList>
            <person name="Svec P."/>
        </authorList>
    </citation>
    <scope>NUCLEOTIDE SEQUENCE [LARGE SCALE GENOMIC DNA]</scope>
    <source>
        <strain evidence="3 4">CCM 8644</strain>
    </source>
</reference>
<protein>
    <submittedName>
        <fullName evidence="3">Hexapeptide transferase</fullName>
    </submittedName>
</protein>
<dbReference type="Pfam" id="PF00132">
    <property type="entry name" value="Hexapep"/>
    <property type="match status" value="1"/>
</dbReference>
<dbReference type="EMBL" id="LWHJ01000029">
    <property type="protein sequence ID" value="OAQ38810.1"/>
    <property type="molecule type" value="Genomic_DNA"/>
</dbReference>
<dbReference type="AlphaFoldDB" id="A0A179DDN9"/>
<dbReference type="PANTHER" id="PTHR43300">
    <property type="entry name" value="ACETYLTRANSFERASE"/>
    <property type="match status" value="1"/>
</dbReference>